<evidence type="ECO:0000256" key="1">
    <source>
        <dbReference type="ARBA" id="ARBA00009013"/>
    </source>
</evidence>
<dbReference type="PANTHER" id="PTHR33495">
    <property type="entry name" value="ANTI-SIGMA FACTOR ANTAGONIST TM_1081-RELATED-RELATED"/>
    <property type="match status" value="1"/>
</dbReference>
<dbReference type="CDD" id="cd07043">
    <property type="entry name" value="STAS_anti-anti-sigma_factors"/>
    <property type="match status" value="1"/>
</dbReference>
<protein>
    <recommendedName>
        <fullName evidence="2">Anti-sigma factor antagonist</fullName>
    </recommendedName>
</protein>
<proteinExistence type="inferred from homology"/>
<dbReference type="Gene3D" id="3.30.750.24">
    <property type="entry name" value="STAS domain"/>
    <property type="match status" value="1"/>
</dbReference>
<dbReference type="Proteomes" id="UP000223527">
    <property type="component" value="Unassembled WGS sequence"/>
</dbReference>
<dbReference type="InterPro" id="IPR002645">
    <property type="entry name" value="STAS_dom"/>
</dbReference>
<dbReference type="GO" id="GO:0043856">
    <property type="term" value="F:anti-sigma factor antagonist activity"/>
    <property type="evidence" value="ECO:0007669"/>
    <property type="project" value="InterPro"/>
</dbReference>
<dbReference type="Pfam" id="PF01740">
    <property type="entry name" value="STAS"/>
    <property type="match status" value="1"/>
</dbReference>
<dbReference type="OrthoDB" id="280847at2"/>
<gene>
    <name evidence="4" type="ORF">CR162_02205</name>
</gene>
<organism evidence="4 5">
    <name type="scientific">Teichococcus rhizosphaerae</name>
    <dbReference type="NCBI Taxonomy" id="1335062"/>
    <lineage>
        <taxon>Bacteria</taxon>
        <taxon>Pseudomonadati</taxon>
        <taxon>Pseudomonadota</taxon>
        <taxon>Alphaproteobacteria</taxon>
        <taxon>Acetobacterales</taxon>
        <taxon>Roseomonadaceae</taxon>
        <taxon>Roseomonas</taxon>
    </lineage>
</organism>
<evidence type="ECO:0000259" key="3">
    <source>
        <dbReference type="PROSITE" id="PS50801"/>
    </source>
</evidence>
<comment type="caution">
    <text evidence="4">The sequence shown here is derived from an EMBL/GenBank/DDBJ whole genome shotgun (WGS) entry which is preliminary data.</text>
</comment>
<dbReference type="NCBIfam" id="TIGR00377">
    <property type="entry name" value="ant_ant_sig"/>
    <property type="match status" value="1"/>
</dbReference>
<accession>A0A2C7AHN2</accession>
<comment type="similarity">
    <text evidence="1 2">Belongs to the anti-sigma-factor antagonist family.</text>
</comment>
<evidence type="ECO:0000313" key="4">
    <source>
        <dbReference type="EMBL" id="PHK96736.1"/>
    </source>
</evidence>
<sequence>MEIVEIEAEGMTVAVLEGRLDTATAPAAEARLLALLAERPVVADLSAVRYVSSAGLRVLLKAAKQGTASGHGFSICGLQSPVREVFEISGFDRIITAYPTRAEALAA</sequence>
<dbReference type="SUPFAM" id="SSF52091">
    <property type="entry name" value="SpoIIaa-like"/>
    <property type="match status" value="1"/>
</dbReference>
<dbReference type="InterPro" id="IPR036513">
    <property type="entry name" value="STAS_dom_sf"/>
</dbReference>
<name>A0A2C7AHN2_9PROT</name>
<dbReference type="RefSeq" id="WP_099093881.1">
    <property type="nucleotide sequence ID" value="NZ_PDNU01000002.1"/>
</dbReference>
<keyword evidence="5" id="KW-1185">Reference proteome</keyword>
<dbReference type="AlphaFoldDB" id="A0A2C7AHN2"/>
<evidence type="ECO:0000256" key="2">
    <source>
        <dbReference type="RuleBase" id="RU003749"/>
    </source>
</evidence>
<dbReference type="EMBL" id="PDNU01000002">
    <property type="protein sequence ID" value="PHK96736.1"/>
    <property type="molecule type" value="Genomic_DNA"/>
</dbReference>
<dbReference type="PANTHER" id="PTHR33495:SF2">
    <property type="entry name" value="ANTI-SIGMA FACTOR ANTAGONIST TM_1081-RELATED"/>
    <property type="match status" value="1"/>
</dbReference>
<evidence type="ECO:0000313" key="5">
    <source>
        <dbReference type="Proteomes" id="UP000223527"/>
    </source>
</evidence>
<dbReference type="PROSITE" id="PS50801">
    <property type="entry name" value="STAS"/>
    <property type="match status" value="1"/>
</dbReference>
<reference evidence="4 5" key="1">
    <citation type="submission" date="2017-10" db="EMBL/GenBank/DDBJ databases">
        <authorList>
            <person name="Banno H."/>
            <person name="Chua N.-H."/>
        </authorList>
    </citation>
    <scope>NUCLEOTIDE SEQUENCE [LARGE SCALE GENOMIC DNA]</scope>
    <source>
        <strain evidence="4 5">YW11</strain>
    </source>
</reference>
<dbReference type="InterPro" id="IPR003658">
    <property type="entry name" value="Anti-sigma_ant"/>
</dbReference>
<feature type="domain" description="STAS" evidence="3">
    <location>
        <begin position="1"/>
        <end position="107"/>
    </location>
</feature>